<accession>E1ZJS2</accession>
<dbReference type="OMA" id="LPEMCIV"/>
<evidence type="ECO:0000256" key="4">
    <source>
        <dbReference type="ARBA" id="ARBA00022927"/>
    </source>
</evidence>
<proteinExistence type="predicted"/>
<evidence type="ECO:0000256" key="6">
    <source>
        <dbReference type="ARBA" id="ARBA00023010"/>
    </source>
</evidence>
<dbReference type="PANTHER" id="PTHR33162">
    <property type="entry name" value="SEC-INDEPENDENT PROTEIN TRANSLOCASE PROTEIN TATA, CHLOROPLASTIC"/>
    <property type="match status" value="1"/>
</dbReference>
<keyword evidence="6" id="KW-0811">Translocation</keyword>
<keyword evidence="4" id="KW-0653">Protein transport</keyword>
<keyword evidence="2" id="KW-0813">Transport</keyword>
<name>E1ZJS2_CHLVA</name>
<dbReference type="GO" id="GO:0009535">
    <property type="term" value="C:chloroplast thylakoid membrane"/>
    <property type="evidence" value="ECO:0007669"/>
    <property type="project" value="UniProtKB-SubCell"/>
</dbReference>
<dbReference type="Proteomes" id="UP000008141">
    <property type="component" value="Unassembled WGS sequence"/>
</dbReference>
<dbReference type="NCBIfam" id="TIGR01411">
    <property type="entry name" value="tatAE"/>
    <property type="match status" value="1"/>
</dbReference>
<dbReference type="Gene3D" id="1.20.5.3310">
    <property type="match status" value="1"/>
</dbReference>
<evidence type="ECO:0008006" key="11">
    <source>
        <dbReference type="Google" id="ProtNLM"/>
    </source>
</evidence>
<dbReference type="InParanoid" id="E1ZJS2"/>
<dbReference type="Pfam" id="PF02416">
    <property type="entry name" value="TatA_B_E"/>
    <property type="match status" value="1"/>
</dbReference>
<dbReference type="GO" id="GO:0043953">
    <property type="term" value="P:protein transport by the Tat complex"/>
    <property type="evidence" value="ECO:0007669"/>
    <property type="project" value="InterPro"/>
</dbReference>
<keyword evidence="3" id="KW-0812">Transmembrane</keyword>
<keyword evidence="5" id="KW-1133">Transmembrane helix</keyword>
<gene>
    <name evidence="9" type="ORF">CHLNCDRAFT_25319</name>
</gene>
<dbReference type="EMBL" id="GL433849">
    <property type="protein sequence ID" value="EFN54042.1"/>
    <property type="molecule type" value="Genomic_DNA"/>
</dbReference>
<evidence type="ECO:0000313" key="9">
    <source>
        <dbReference type="EMBL" id="EFN54042.1"/>
    </source>
</evidence>
<reference evidence="9 10" key="1">
    <citation type="journal article" date="2010" name="Plant Cell">
        <title>The Chlorella variabilis NC64A genome reveals adaptation to photosymbiosis, coevolution with viruses, and cryptic sex.</title>
        <authorList>
            <person name="Blanc G."/>
            <person name="Duncan G."/>
            <person name="Agarkova I."/>
            <person name="Borodovsky M."/>
            <person name="Gurnon J."/>
            <person name="Kuo A."/>
            <person name="Lindquist E."/>
            <person name="Lucas S."/>
            <person name="Pangilinan J."/>
            <person name="Polle J."/>
            <person name="Salamov A."/>
            <person name="Terry A."/>
            <person name="Yamada T."/>
            <person name="Dunigan D.D."/>
            <person name="Grigoriev I.V."/>
            <person name="Claverie J.M."/>
            <person name="Van Etten J.L."/>
        </authorList>
    </citation>
    <scope>NUCLEOTIDE SEQUENCE [LARGE SCALE GENOMIC DNA]</scope>
    <source>
        <strain evidence="9 10">NC64A</strain>
    </source>
</reference>
<evidence type="ECO:0000256" key="2">
    <source>
        <dbReference type="ARBA" id="ARBA00022448"/>
    </source>
</evidence>
<dbReference type="OrthoDB" id="1923722at2759"/>
<evidence type="ECO:0000256" key="3">
    <source>
        <dbReference type="ARBA" id="ARBA00022692"/>
    </source>
</evidence>
<dbReference type="KEGG" id="cvr:CHLNCDRAFT_25319"/>
<evidence type="ECO:0000256" key="1">
    <source>
        <dbReference type="ARBA" id="ARBA00004581"/>
    </source>
</evidence>
<dbReference type="GeneID" id="17353457"/>
<keyword evidence="7" id="KW-0472">Membrane</keyword>
<sequence>MGLFGLGVPELAVIAGVTALIFGPSKLPELGKGLGKTVRNFQSAAKVGAWGSAALA</sequence>
<comment type="subcellular location">
    <subcellularLocation>
        <location evidence="1">Plastid</location>
        <location evidence="1">Chloroplast thylakoid membrane</location>
        <topology evidence="1">Single-pass membrane protein</topology>
    </subcellularLocation>
</comment>
<dbReference type="PANTHER" id="PTHR33162:SF1">
    <property type="entry name" value="SEC-INDEPENDENT PROTEIN TRANSLOCASE PROTEIN TATA, CHLOROPLASTIC"/>
    <property type="match status" value="1"/>
</dbReference>
<dbReference type="AlphaFoldDB" id="E1ZJS2"/>
<dbReference type="InterPro" id="IPR003369">
    <property type="entry name" value="TatA/B/E"/>
</dbReference>
<organism evidence="10">
    <name type="scientific">Chlorella variabilis</name>
    <name type="common">Green alga</name>
    <dbReference type="NCBI Taxonomy" id="554065"/>
    <lineage>
        <taxon>Eukaryota</taxon>
        <taxon>Viridiplantae</taxon>
        <taxon>Chlorophyta</taxon>
        <taxon>core chlorophytes</taxon>
        <taxon>Trebouxiophyceae</taxon>
        <taxon>Chlorellales</taxon>
        <taxon>Chlorellaceae</taxon>
        <taxon>Chlorella clade</taxon>
        <taxon>Chlorella</taxon>
    </lineage>
</organism>
<dbReference type="GO" id="GO:0006886">
    <property type="term" value="P:intracellular protein transport"/>
    <property type="evidence" value="ECO:0007669"/>
    <property type="project" value="UniProtKB-ARBA"/>
</dbReference>
<evidence type="ECO:0000313" key="10">
    <source>
        <dbReference type="Proteomes" id="UP000008141"/>
    </source>
</evidence>
<keyword evidence="10" id="KW-1185">Reference proteome</keyword>
<evidence type="ECO:0000256" key="5">
    <source>
        <dbReference type="ARBA" id="ARBA00022989"/>
    </source>
</evidence>
<evidence type="ECO:0000256" key="7">
    <source>
        <dbReference type="ARBA" id="ARBA00023136"/>
    </source>
</evidence>
<dbReference type="InterPro" id="IPR006312">
    <property type="entry name" value="TatA/E"/>
</dbReference>
<evidence type="ECO:0000256" key="8">
    <source>
        <dbReference type="ARBA" id="ARBA00025340"/>
    </source>
</evidence>
<dbReference type="RefSeq" id="XP_005846144.1">
    <property type="nucleotide sequence ID" value="XM_005846082.1"/>
</dbReference>
<comment type="function">
    <text evidence="8">Part of the twin-arginine translocation (Tat) system that transports large folded proteins containing a characteristic twin-arginine motif in their signal peptide across the thylakoid membrane. Involved in delta pH-dependent protein transport required for chloroplast development, especially thylakoid membrane formation. TATC and TATB mediate precursor recognition, whereas TATA facilitates translocation.</text>
</comment>
<protein>
    <recommendedName>
        <fullName evidence="11">Sec-independent protein translocase protein TatA</fullName>
    </recommendedName>
</protein>
<dbReference type="eggNOG" id="ENOG502S4T0">
    <property type="taxonomic scope" value="Eukaryota"/>
</dbReference>